<evidence type="ECO:0000259" key="5">
    <source>
        <dbReference type="PROSITE" id="PS51006"/>
    </source>
</evidence>
<evidence type="ECO:0000313" key="7">
    <source>
        <dbReference type="Proteomes" id="UP000092627"/>
    </source>
</evidence>
<dbReference type="PANTHER" id="PTHR43317:SF1">
    <property type="entry name" value="THERMOSPERMINE SYNTHASE ACAULIS5"/>
    <property type="match status" value="1"/>
</dbReference>
<dbReference type="InterPro" id="IPR030374">
    <property type="entry name" value="PABS"/>
</dbReference>
<protein>
    <submittedName>
        <fullName evidence="6">Spermidine synthase</fullName>
        <ecNumber evidence="6">2.5.1.16</ecNumber>
    </submittedName>
</protein>
<keyword evidence="7" id="KW-1185">Reference proteome</keyword>
<feature type="active site" description="Proton acceptor" evidence="4">
    <location>
        <position position="137"/>
    </location>
</feature>
<dbReference type="GO" id="GO:0004766">
    <property type="term" value="F:spermidine synthase activity"/>
    <property type="evidence" value="ECO:0007669"/>
    <property type="project" value="UniProtKB-EC"/>
</dbReference>
<dbReference type="PANTHER" id="PTHR43317">
    <property type="entry name" value="THERMOSPERMINE SYNTHASE ACAULIS5"/>
    <property type="match status" value="1"/>
</dbReference>
<dbReference type="Proteomes" id="UP000092627">
    <property type="component" value="Unassembled WGS sequence"/>
</dbReference>
<organism evidence="6 7">
    <name type="scientific">Marinomonas aquimarina</name>
    <dbReference type="NCBI Taxonomy" id="295068"/>
    <lineage>
        <taxon>Bacteria</taxon>
        <taxon>Pseudomonadati</taxon>
        <taxon>Pseudomonadota</taxon>
        <taxon>Gammaproteobacteria</taxon>
        <taxon>Oceanospirillales</taxon>
        <taxon>Oceanospirillaceae</taxon>
        <taxon>Marinomonas</taxon>
    </lineage>
</organism>
<dbReference type="NCBIfam" id="NF037959">
    <property type="entry name" value="MFS_SpdSyn"/>
    <property type="match status" value="1"/>
</dbReference>
<evidence type="ECO:0000256" key="4">
    <source>
        <dbReference type="PROSITE-ProRule" id="PRU00354"/>
    </source>
</evidence>
<dbReference type="Gene3D" id="3.40.50.150">
    <property type="entry name" value="Vaccinia Virus protein VP39"/>
    <property type="match status" value="1"/>
</dbReference>
<dbReference type="RefSeq" id="WP_067209095.1">
    <property type="nucleotide sequence ID" value="NZ_FLOC01000010.1"/>
</dbReference>
<accession>A0A1A8TGA1</accession>
<dbReference type="GO" id="GO:0006596">
    <property type="term" value="P:polyamine biosynthetic process"/>
    <property type="evidence" value="ECO:0007669"/>
    <property type="project" value="UniProtKB-UniRule"/>
</dbReference>
<gene>
    <name evidence="6" type="primary">speE</name>
    <name evidence="6" type="ORF">MAQ5080_01910</name>
</gene>
<dbReference type="Pfam" id="PF01564">
    <property type="entry name" value="Spermine_synth"/>
    <property type="match status" value="1"/>
</dbReference>
<reference evidence="6 7" key="1">
    <citation type="submission" date="2016-06" db="EMBL/GenBank/DDBJ databases">
        <authorList>
            <person name="Kjaerup R.B."/>
            <person name="Dalgaard T.S."/>
            <person name="Juul-Madsen H.R."/>
        </authorList>
    </citation>
    <scope>NUCLEOTIDE SEQUENCE [LARGE SCALE GENOMIC DNA]</scope>
    <source>
        <strain evidence="6 7">CECT 5080</strain>
    </source>
</reference>
<proteinExistence type="inferred from homology"/>
<feature type="domain" description="PABS" evidence="5">
    <location>
        <begin position="1"/>
        <end position="220"/>
    </location>
</feature>
<evidence type="ECO:0000313" key="6">
    <source>
        <dbReference type="EMBL" id="SBS31276.1"/>
    </source>
</evidence>
<dbReference type="STRING" id="295068.MAQ5080_01910"/>
<evidence type="ECO:0000256" key="1">
    <source>
        <dbReference type="ARBA" id="ARBA00007867"/>
    </source>
</evidence>
<name>A0A1A8TGA1_9GAMM</name>
<sequence length="244" mass="27835">MSLLYETQDEFGVIRVFDDGKYRVLSFAEGDEQSRVQIKNPHVLQHEYTQAMLLALMDRTPKRACVLGLGGGALVHALAKVVSGIHVTAVELRPEIVAIAEEFFKLPKSKRIDVVTQDAIEFAANNKSKKFDILFTDLYQHFGMDNRVATHSFLEDAKKQIKEGGMLVLNCWEEHQYQHDLKASLKEMFNTVTGLNTGCGNWVVFATNQPHDLNFKQQRDECDRLSQQLGFPLSKWLNRLEEVH</sequence>
<dbReference type="EC" id="2.5.1.16" evidence="6"/>
<dbReference type="EMBL" id="FLOC01000010">
    <property type="protein sequence ID" value="SBS31276.1"/>
    <property type="molecule type" value="Genomic_DNA"/>
</dbReference>
<dbReference type="InterPro" id="IPR029063">
    <property type="entry name" value="SAM-dependent_MTases_sf"/>
</dbReference>
<dbReference type="OrthoDB" id="9761985at2"/>
<evidence type="ECO:0000256" key="2">
    <source>
        <dbReference type="ARBA" id="ARBA00022679"/>
    </source>
</evidence>
<comment type="similarity">
    <text evidence="1">Belongs to the spermidine/spermine synthase family.</text>
</comment>
<keyword evidence="2 4" id="KW-0808">Transferase</keyword>
<dbReference type="AlphaFoldDB" id="A0A1A8TGA1"/>
<dbReference type="SUPFAM" id="SSF53335">
    <property type="entry name" value="S-adenosyl-L-methionine-dependent methyltransferases"/>
    <property type="match status" value="1"/>
</dbReference>
<keyword evidence="3 4" id="KW-0620">Polyamine biosynthesis</keyword>
<dbReference type="CDD" id="cd02440">
    <property type="entry name" value="AdoMet_MTases"/>
    <property type="match status" value="1"/>
</dbReference>
<evidence type="ECO:0000256" key="3">
    <source>
        <dbReference type="ARBA" id="ARBA00023115"/>
    </source>
</evidence>
<dbReference type="PROSITE" id="PS51006">
    <property type="entry name" value="PABS_2"/>
    <property type="match status" value="1"/>
</dbReference>